<proteinExistence type="predicted"/>
<dbReference type="EMBL" id="NCKV01010507">
    <property type="protein sequence ID" value="RWS21868.1"/>
    <property type="molecule type" value="Genomic_DNA"/>
</dbReference>
<feature type="coiled-coil region" evidence="1">
    <location>
        <begin position="161"/>
        <end position="231"/>
    </location>
</feature>
<feature type="signal peptide" evidence="2">
    <location>
        <begin position="1"/>
        <end position="20"/>
    </location>
</feature>
<keyword evidence="2" id="KW-0732">Signal</keyword>
<feature type="non-terminal residue" evidence="4">
    <location>
        <position position="250"/>
    </location>
</feature>
<dbReference type="Gene3D" id="3.10.100.10">
    <property type="entry name" value="Mannose-Binding Protein A, subunit A"/>
    <property type="match status" value="1"/>
</dbReference>
<dbReference type="InterPro" id="IPR016187">
    <property type="entry name" value="CTDL_fold"/>
</dbReference>
<evidence type="ECO:0000259" key="3">
    <source>
        <dbReference type="PROSITE" id="PS50041"/>
    </source>
</evidence>
<name>A0A443S2V0_9ACAR</name>
<evidence type="ECO:0000256" key="1">
    <source>
        <dbReference type="SAM" id="Coils"/>
    </source>
</evidence>
<dbReference type="PROSITE" id="PS50041">
    <property type="entry name" value="C_TYPE_LECTIN_2"/>
    <property type="match status" value="1"/>
</dbReference>
<comment type="caution">
    <text evidence="4">The sequence shown here is derived from an EMBL/GenBank/DDBJ whole genome shotgun (WGS) entry which is preliminary data.</text>
</comment>
<dbReference type="InterPro" id="IPR016186">
    <property type="entry name" value="C-type_lectin-like/link_sf"/>
</dbReference>
<dbReference type="Proteomes" id="UP000288716">
    <property type="component" value="Unassembled WGS sequence"/>
</dbReference>
<evidence type="ECO:0000313" key="5">
    <source>
        <dbReference type="Proteomes" id="UP000288716"/>
    </source>
</evidence>
<organism evidence="4 5">
    <name type="scientific">Leptotrombidium deliense</name>
    <dbReference type="NCBI Taxonomy" id="299467"/>
    <lineage>
        <taxon>Eukaryota</taxon>
        <taxon>Metazoa</taxon>
        <taxon>Ecdysozoa</taxon>
        <taxon>Arthropoda</taxon>
        <taxon>Chelicerata</taxon>
        <taxon>Arachnida</taxon>
        <taxon>Acari</taxon>
        <taxon>Acariformes</taxon>
        <taxon>Trombidiformes</taxon>
        <taxon>Prostigmata</taxon>
        <taxon>Anystina</taxon>
        <taxon>Parasitengona</taxon>
        <taxon>Trombiculoidea</taxon>
        <taxon>Trombiculidae</taxon>
        <taxon>Leptotrombidium</taxon>
    </lineage>
</organism>
<protein>
    <submittedName>
        <fullName evidence="4">Macrophage mannose receptor 1-like isoform X2</fullName>
    </submittedName>
</protein>
<reference evidence="4 5" key="1">
    <citation type="journal article" date="2018" name="Gigascience">
        <title>Genomes of trombidid mites reveal novel predicted allergens and laterally-transferred genes associated with secondary metabolism.</title>
        <authorList>
            <person name="Dong X."/>
            <person name="Chaisiri K."/>
            <person name="Xia D."/>
            <person name="Armstrong S.D."/>
            <person name="Fang Y."/>
            <person name="Donnelly M.J."/>
            <person name="Kadowaki T."/>
            <person name="McGarry J.W."/>
            <person name="Darby A.C."/>
            <person name="Makepeace B.L."/>
        </authorList>
    </citation>
    <scope>NUCLEOTIDE SEQUENCE [LARGE SCALE GENOMIC DNA]</scope>
    <source>
        <strain evidence="4">UoL-UT</strain>
    </source>
</reference>
<gene>
    <name evidence="4" type="ORF">B4U80_11753</name>
</gene>
<keyword evidence="4" id="KW-0675">Receptor</keyword>
<dbReference type="SUPFAM" id="SSF56436">
    <property type="entry name" value="C-type lectin-like"/>
    <property type="match status" value="1"/>
</dbReference>
<feature type="chain" id="PRO_5019177038" evidence="2">
    <location>
        <begin position="21"/>
        <end position="250"/>
    </location>
</feature>
<feature type="domain" description="C-type lectin" evidence="3">
    <location>
        <begin position="31"/>
        <end position="147"/>
    </location>
</feature>
<dbReference type="InterPro" id="IPR001304">
    <property type="entry name" value="C-type_lectin-like"/>
</dbReference>
<dbReference type="SMART" id="SM00034">
    <property type="entry name" value="CLECT"/>
    <property type="match status" value="1"/>
</dbReference>
<dbReference type="PANTHER" id="PTHR22803">
    <property type="entry name" value="MANNOSE, PHOSPHOLIPASE, LECTIN RECEPTOR RELATED"/>
    <property type="match status" value="1"/>
</dbReference>
<evidence type="ECO:0000313" key="4">
    <source>
        <dbReference type="EMBL" id="RWS21868.1"/>
    </source>
</evidence>
<keyword evidence="1" id="KW-0175">Coiled coil</keyword>
<dbReference type="Pfam" id="PF00059">
    <property type="entry name" value="Lectin_C"/>
    <property type="match status" value="1"/>
</dbReference>
<evidence type="ECO:0000256" key="2">
    <source>
        <dbReference type="SAM" id="SignalP"/>
    </source>
</evidence>
<dbReference type="STRING" id="299467.A0A443S2V0"/>
<dbReference type="AlphaFoldDB" id="A0A443S2V0"/>
<accession>A0A443S2V0</accession>
<dbReference type="OrthoDB" id="6338838at2759"/>
<dbReference type="VEuPathDB" id="VectorBase:LDEU010172"/>
<sequence>MKQILLIVVLLICLATISTSNEGCPHDWFGFGYKCYFFDETKSGFHPTKQRCGQLGGNVTTIRSAAENDFIKSHINESFYWIGTTRNPYRETQWLWNDDTHIEYSNWEEGRHYTENTRNILYCANISPKTGKWFDLQCDQFASQSCEKPNINLLIASVGSIDDKIKKLEKLNERNNDGTAKQSKHEEMLFKKLDSQIDELKHILESSKEKHAELEQENEVLKAEVNKIYEILAEKKITLKQRVVKFFKTA</sequence>
<dbReference type="InterPro" id="IPR050111">
    <property type="entry name" value="C-type_lectin/snaclec_domain"/>
</dbReference>
<keyword evidence="5" id="KW-1185">Reference proteome</keyword>